<organism evidence="1">
    <name type="scientific">Myoviridae sp. ctQYc56</name>
    <dbReference type="NCBI Taxonomy" id="2825100"/>
    <lineage>
        <taxon>Viruses</taxon>
        <taxon>Duplodnaviria</taxon>
        <taxon>Heunggongvirae</taxon>
        <taxon>Uroviricota</taxon>
        <taxon>Caudoviricetes</taxon>
    </lineage>
</organism>
<evidence type="ECO:0000313" key="1">
    <source>
        <dbReference type="EMBL" id="DAE12324.1"/>
    </source>
</evidence>
<reference evidence="1" key="1">
    <citation type="journal article" date="2021" name="Proc. Natl. Acad. Sci. U.S.A.">
        <title>A Catalog of Tens of Thousands of Viruses from Human Metagenomes Reveals Hidden Associations with Chronic Diseases.</title>
        <authorList>
            <person name="Tisza M.J."/>
            <person name="Buck C.B."/>
        </authorList>
    </citation>
    <scope>NUCLEOTIDE SEQUENCE</scope>
    <source>
        <strain evidence="1">CtQYc56</strain>
    </source>
</reference>
<accession>A0A8S5Q1D0</accession>
<sequence length="31" mass="3727">MYIVEIMHITQKGLSVYFYIDILTLLCYNDN</sequence>
<proteinExistence type="predicted"/>
<protein>
    <submittedName>
        <fullName evidence="1">Uncharacterized protein</fullName>
    </submittedName>
</protein>
<name>A0A8S5Q1D0_9CAUD</name>
<dbReference type="EMBL" id="BK015547">
    <property type="protein sequence ID" value="DAE12324.1"/>
    <property type="molecule type" value="Genomic_DNA"/>
</dbReference>